<dbReference type="PANTHER" id="PTHR30151:SF7">
    <property type="entry name" value="NITRATE IMPORT PERMEASE PROTEIN NRTB"/>
    <property type="match status" value="1"/>
</dbReference>
<dbReference type="AlphaFoldDB" id="A0AAW8EHA8"/>
<name>A0AAW8EHA8_VARPD</name>
<dbReference type="CDD" id="cd06261">
    <property type="entry name" value="TM_PBP2"/>
    <property type="match status" value="1"/>
</dbReference>
<dbReference type="Proteomes" id="UP001224845">
    <property type="component" value="Unassembled WGS sequence"/>
</dbReference>
<keyword evidence="5" id="KW-0997">Cell inner membrane</keyword>
<keyword evidence="9 10" id="KW-0472">Membrane</keyword>
<evidence type="ECO:0000256" key="5">
    <source>
        <dbReference type="ARBA" id="ARBA00022519"/>
    </source>
</evidence>
<dbReference type="EMBL" id="JAUSRV010000008">
    <property type="protein sequence ID" value="MDP9972192.1"/>
    <property type="molecule type" value="Genomic_DNA"/>
</dbReference>
<keyword evidence="8" id="KW-0406">Ion transport</keyword>
<dbReference type="FunFam" id="1.10.3720.10:FF:000003">
    <property type="entry name" value="Aliphatic sulfonate ABC transporter permease"/>
    <property type="match status" value="1"/>
</dbReference>
<dbReference type="GO" id="GO:0005886">
    <property type="term" value="C:plasma membrane"/>
    <property type="evidence" value="ECO:0007669"/>
    <property type="project" value="UniProtKB-SubCell"/>
</dbReference>
<feature type="transmembrane region" description="Helical" evidence="10">
    <location>
        <begin position="100"/>
        <end position="121"/>
    </location>
</feature>
<evidence type="ECO:0000256" key="9">
    <source>
        <dbReference type="ARBA" id="ARBA00023136"/>
    </source>
</evidence>
<dbReference type="PROSITE" id="PS50928">
    <property type="entry name" value="ABC_TM1"/>
    <property type="match status" value="1"/>
</dbReference>
<dbReference type="Pfam" id="PF00528">
    <property type="entry name" value="BPD_transp_1"/>
    <property type="match status" value="1"/>
</dbReference>
<evidence type="ECO:0000256" key="8">
    <source>
        <dbReference type="ARBA" id="ARBA00023065"/>
    </source>
</evidence>
<evidence type="ECO:0000256" key="7">
    <source>
        <dbReference type="ARBA" id="ARBA00022989"/>
    </source>
</evidence>
<evidence type="ECO:0000256" key="3">
    <source>
        <dbReference type="ARBA" id="ARBA00022448"/>
    </source>
</evidence>
<evidence type="ECO:0000256" key="10">
    <source>
        <dbReference type="RuleBase" id="RU363032"/>
    </source>
</evidence>
<evidence type="ECO:0000313" key="13">
    <source>
        <dbReference type="Proteomes" id="UP001224845"/>
    </source>
</evidence>
<dbReference type="InterPro" id="IPR005889">
    <property type="entry name" value="NtrB"/>
</dbReference>
<keyword evidence="4" id="KW-1003">Cell membrane</keyword>
<dbReference type="GO" id="GO:0042918">
    <property type="term" value="P:alkanesulfonate transmembrane transport"/>
    <property type="evidence" value="ECO:0007669"/>
    <property type="project" value="UniProtKB-ARBA"/>
</dbReference>
<feature type="transmembrane region" description="Helical" evidence="10">
    <location>
        <begin position="220"/>
        <end position="243"/>
    </location>
</feature>
<protein>
    <submittedName>
        <fullName evidence="12">Nitrate/nitrite transport system permease protein</fullName>
    </submittedName>
</protein>
<gene>
    <name evidence="12" type="ORF">J2W39_003434</name>
</gene>
<evidence type="ECO:0000256" key="6">
    <source>
        <dbReference type="ARBA" id="ARBA00022692"/>
    </source>
</evidence>
<dbReference type="GO" id="GO:0006811">
    <property type="term" value="P:monoatomic ion transport"/>
    <property type="evidence" value="ECO:0007669"/>
    <property type="project" value="UniProtKB-KW"/>
</dbReference>
<dbReference type="Gene3D" id="1.10.3720.10">
    <property type="entry name" value="MetI-like"/>
    <property type="match status" value="1"/>
</dbReference>
<proteinExistence type="inferred from homology"/>
<evidence type="ECO:0000256" key="2">
    <source>
        <dbReference type="ARBA" id="ARBA00004651"/>
    </source>
</evidence>
<reference evidence="12" key="1">
    <citation type="submission" date="2023-07" db="EMBL/GenBank/DDBJ databases">
        <title>Sorghum-associated microbial communities from plants grown in Nebraska, USA.</title>
        <authorList>
            <person name="Schachtman D."/>
        </authorList>
    </citation>
    <scope>NUCLEOTIDE SEQUENCE</scope>
    <source>
        <strain evidence="12">DS3315</strain>
    </source>
</reference>
<keyword evidence="7 10" id="KW-1133">Transmembrane helix</keyword>
<evidence type="ECO:0000256" key="4">
    <source>
        <dbReference type="ARBA" id="ARBA00022475"/>
    </source>
</evidence>
<dbReference type="GO" id="GO:0015112">
    <property type="term" value="F:nitrate transmembrane transporter activity"/>
    <property type="evidence" value="ECO:0007669"/>
    <property type="project" value="InterPro"/>
</dbReference>
<organism evidence="12 13">
    <name type="scientific">Variovorax paradoxus</name>
    <dbReference type="NCBI Taxonomy" id="34073"/>
    <lineage>
        <taxon>Bacteria</taxon>
        <taxon>Pseudomonadati</taxon>
        <taxon>Pseudomonadota</taxon>
        <taxon>Betaproteobacteria</taxon>
        <taxon>Burkholderiales</taxon>
        <taxon>Comamonadaceae</taxon>
        <taxon>Variovorax</taxon>
    </lineage>
</organism>
<feature type="transmembrane region" description="Helical" evidence="10">
    <location>
        <begin position="133"/>
        <end position="150"/>
    </location>
</feature>
<dbReference type="InterPro" id="IPR035906">
    <property type="entry name" value="MetI-like_sf"/>
</dbReference>
<evidence type="ECO:0000313" key="12">
    <source>
        <dbReference type="EMBL" id="MDP9972192.1"/>
    </source>
</evidence>
<accession>A0AAW8EHA8</accession>
<dbReference type="RefSeq" id="WP_307594787.1">
    <property type="nucleotide sequence ID" value="NZ_JAUSRV010000008.1"/>
</dbReference>
<dbReference type="InterPro" id="IPR000515">
    <property type="entry name" value="MetI-like"/>
</dbReference>
<evidence type="ECO:0000259" key="11">
    <source>
        <dbReference type="PROSITE" id="PS50928"/>
    </source>
</evidence>
<dbReference type="PANTHER" id="PTHR30151">
    <property type="entry name" value="ALKANE SULFONATE ABC TRANSPORTER-RELATED, MEMBRANE SUBUNIT"/>
    <property type="match status" value="1"/>
</dbReference>
<comment type="subcellular location">
    <subcellularLocation>
        <location evidence="1">Cell inner membrane</location>
    </subcellularLocation>
    <subcellularLocation>
        <location evidence="2 10">Cell membrane</location>
        <topology evidence="2 10">Multi-pass membrane protein</topology>
    </subcellularLocation>
</comment>
<evidence type="ECO:0000256" key="1">
    <source>
        <dbReference type="ARBA" id="ARBA00004533"/>
    </source>
</evidence>
<dbReference type="SUPFAM" id="SSF161098">
    <property type="entry name" value="MetI-like"/>
    <property type="match status" value="1"/>
</dbReference>
<comment type="similarity">
    <text evidence="10">Belongs to the binding-protein-dependent transport system permease family.</text>
</comment>
<feature type="transmembrane region" description="Helical" evidence="10">
    <location>
        <begin position="156"/>
        <end position="175"/>
    </location>
</feature>
<dbReference type="NCBIfam" id="TIGR01183">
    <property type="entry name" value="ntrB"/>
    <property type="match status" value="1"/>
</dbReference>
<feature type="domain" description="ABC transmembrane type-1" evidence="11">
    <location>
        <begin position="92"/>
        <end position="272"/>
    </location>
</feature>
<keyword evidence="6 10" id="KW-0812">Transmembrane</keyword>
<comment type="caution">
    <text evidence="12">The sequence shown here is derived from an EMBL/GenBank/DDBJ whole genome shotgun (WGS) entry which is preliminary data.</text>
</comment>
<sequence>MQGAISTSRSWLATLAIGLLLLAVWQALASSGGGSAPAELSDYDKLMGKTPGASVERSAIPTPVDVFKRAGELFADPLRRNGENDLGIAWHLLDSLRRVFSGYALAVLVGVPLGFLLGLVPWLGQALNPFIQLLRPVSPMAWMPLALYTLKDSGTSAIFIIFICSIWPILINTLYSTASVRQDWTNVGRVIGLTPLERARKIVFPAAVPMILTGMRISIGIAWLVIVAAEMVVGQSGIGFFVWNEWNNLQISSIIVAIVIIGVVGLVLDQLLGALMKQLSFRE</sequence>
<keyword evidence="3 10" id="KW-0813">Transport</keyword>
<feature type="transmembrane region" description="Helical" evidence="10">
    <location>
        <begin position="249"/>
        <end position="268"/>
    </location>
</feature>